<accession>A0A9X2G890</accession>
<evidence type="ECO:0008006" key="3">
    <source>
        <dbReference type="Google" id="ProtNLM"/>
    </source>
</evidence>
<protein>
    <recommendedName>
        <fullName evidence="3">Transposase</fullName>
    </recommendedName>
</protein>
<sequence>MKEWRGLAFRFDNTPGSYLVGLHLRGAVLWIRSLRPA</sequence>
<name>A0A9X2G890_9ACTN</name>
<gene>
    <name evidence="1" type="ORF">HD597_000030</name>
</gene>
<keyword evidence="2" id="KW-1185">Reference proteome</keyword>
<comment type="caution">
    <text evidence="1">The sequence shown here is derived from an EMBL/GenBank/DDBJ whole genome shotgun (WGS) entry which is preliminary data.</text>
</comment>
<evidence type="ECO:0000313" key="2">
    <source>
        <dbReference type="Proteomes" id="UP001139648"/>
    </source>
</evidence>
<evidence type="ECO:0000313" key="1">
    <source>
        <dbReference type="EMBL" id="MCP2353010.1"/>
    </source>
</evidence>
<reference evidence="1" key="1">
    <citation type="submission" date="2022-06" db="EMBL/GenBank/DDBJ databases">
        <title>Sequencing the genomes of 1000 actinobacteria strains.</title>
        <authorList>
            <person name="Klenk H.-P."/>
        </authorList>
    </citation>
    <scope>NUCLEOTIDE SEQUENCE</scope>
    <source>
        <strain evidence="1">DSM 46694</strain>
    </source>
</reference>
<proteinExistence type="predicted"/>
<dbReference type="Proteomes" id="UP001139648">
    <property type="component" value="Unassembled WGS sequence"/>
</dbReference>
<dbReference type="AlphaFoldDB" id="A0A9X2G890"/>
<dbReference type="EMBL" id="JAMZEB010000001">
    <property type="protein sequence ID" value="MCP2353010.1"/>
    <property type="molecule type" value="Genomic_DNA"/>
</dbReference>
<organism evidence="1 2">
    <name type="scientific">Nonomuraea thailandensis</name>
    <dbReference type="NCBI Taxonomy" id="1188745"/>
    <lineage>
        <taxon>Bacteria</taxon>
        <taxon>Bacillati</taxon>
        <taxon>Actinomycetota</taxon>
        <taxon>Actinomycetes</taxon>
        <taxon>Streptosporangiales</taxon>
        <taxon>Streptosporangiaceae</taxon>
        <taxon>Nonomuraea</taxon>
    </lineage>
</organism>